<proteinExistence type="predicted"/>
<dbReference type="EMBL" id="BGPR01010172">
    <property type="protein sequence ID" value="GBN44645.1"/>
    <property type="molecule type" value="Genomic_DNA"/>
</dbReference>
<accession>A0A4Y2NYD3</accession>
<protein>
    <submittedName>
        <fullName evidence="1">Uncharacterized protein</fullName>
    </submittedName>
</protein>
<comment type="caution">
    <text evidence="1">The sequence shown here is derived from an EMBL/GenBank/DDBJ whole genome shotgun (WGS) entry which is preliminary data.</text>
</comment>
<gene>
    <name evidence="1" type="ORF">AVEN_44873_1</name>
</gene>
<dbReference type="Proteomes" id="UP000499080">
    <property type="component" value="Unassembled WGS sequence"/>
</dbReference>
<name>A0A4Y2NYD3_ARAVE</name>
<dbReference type="AlphaFoldDB" id="A0A4Y2NYD3"/>
<reference evidence="1 2" key="1">
    <citation type="journal article" date="2019" name="Sci. Rep.">
        <title>Orb-weaving spider Araneus ventricosus genome elucidates the spidroin gene catalogue.</title>
        <authorList>
            <person name="Kono N."/>
            <person name="Nakamura H."/>
            <person name="Ohtoshi R."/>
            <person name="Moran D.A.P."/>
            <person name="Shinohara A."/>
            <person name="Yoshida Y."/>
            <person name="Fujiwara M."/>
            <person name="Mori M."/>
            <person name="Tomita M."/>
            <person name="Arakawa K."/>
        </authorList>
    </citation>
    <scope>NUCLEOTIDE SEQUENCE [LARGE SCALE GENOMIC DNA]</scope>
</reference>
<sequence length="159" mass="18336">MSEFRCNEFSSLWIEKRNTPPFEELFFVFCCQLICHKTLGNNRSESAHRAATVWIRMLAFSSIKFLIKVTIVWCPKRQRFHGSCPMNILATLLKKCRLIVPRMAKCSISILTASLILELFGRMRNEFDSPNMGGHLPHHHTPCDNLLLRHSETGCGWQG</sequence>
<keyword evidence="2" id="KW-1185">Reference proteome</keyword>
<organism evidence="1 2">
    <name type="scientific">Araneus ventricosus</name>
    <name type="common">Orbweaver spider</name>
    <name type="synonym">Epeira ventricosa</name>
    <dbReference type="NCBI Taxonomy" id="182803"/>
    <lineage>
        <taxon>Eukaryota</taxon>
        <taxon>Metazoa</taxon>
        <taxon>Ecdysozoa</taxon>
        <taxon>Arthropoda</taxon>
        <taxon>Chelicerata</taxon>
        <taxon>Arachnida</taxon>
        <taxon>Araneae</taxon>
        <taxon>Araneomorphae</taxon>
        <taxon>Entelegynae</taxon>
        <taxon>Araneoidea</taxon>
        <taxon>Araneidae</taxon>
        <taxon>Araneus</taxon>
    </lineage>
</organism>
<evidence type="ECO:0000313" key="1">
    <source>
        <dbReference type="EMBL" id="GBN44645.1"/>
    </source>
</evidence>
<evidence type="ECO:0000313" key="2">
    <source>
        <dbReference type="Proteomes" id="UP000499080"/>
    </source>
</evidence>